<reference evidence="1 2" key="1">
    <citation type="submission" date="2019-04" db="EMBL/GenBank/DDBJ databases">
        <title>Comparative genomics and transcriptomics to analyze fruiting body development in filamentous ascomycetes.</title>
        <authorList>
            <consortium name="DOE Joint Genome Institute"/>
            <person name="Lutkenhaus R."/>
            <person name="Traeger S."/>
            <person name="Breuer J."/>
            <person name="Kuo A."/>
            <person name="Lipzen A."/>
            <person name="Pangilinan J."/>
            <person name="Dilworth D."/>
            <person name="Sandor L."/>
            <person name="Poggeler S."/>
            <person name="Barry K."/>
            <person name="Grigoriev I.V."/>
            <person name="Nowrousian M."/>
        </authorList>
    </citation>
    <scope>NUCLEOTIDE SEQUENCE [LARGE SCALE GENOMIC DNA]</scope>
    <source>
        <strain evidence="1 2">CBS 389.68</strain>
    </source>
</reference>
<keyword evidence="2" id="KW-1185">Reference proteome</keyword>
<evidence type="ECO:0000313" key="1">
    <source>
        <dbReference type="EMBL" id="TGZ80092.1"/>
    </source>
</evidence>
<accession>A0A4S2MU60</accession>
<dbReference type="PROSITE" id="PS51257">
    <property type="entry name" value="PROKAR_LIPOPROTEIN"/>
    <property type="match status" value="1"/>
</dbReference>
<dbReference type="EMBL" id="ML220127">
    <property type="protein sequence ID" value="TGZ80092.1"/>
    <property type="molecule type" value="Genomic_DNA"/>
</dbReference>
<sequence length="92" mass="9455">MVMAERRMMMMGVGGRVGCGSVVGVCVVGACVGRGSDGGGILLSWGFRSGRLGCYRDATAPGAGVREEEDVWGGNGSTGLTVGENRVMIQKQ</sequence>
<evidence type="ECO:0000313" key="2">
    <source>
        <dbReference type="Proteomes" id="UP000298138"/>
    </source>
</evidence>
<dbReference type="InParanoid" id="A0A4S2MU60"/>
<proteinExistence type="predicted"/>
<protein>
    <submittedName>
        <fullName evidence="1">Uncharacterized protein</fullName>
    </submittedName>
</protein>
<organism evidence="1 2">
    <name type="scientific">Ascodesmis nigricans</name>
    <dbReference type="NCBI Taxonomy" id="341454"/>
    <lineage>
        <taxon>Eukaryota</taxon>
        <taxon>Fungi</taxon>
        <taxon>Dikarya</taxon>
        <taxon>Ascomycota</taxon>
        <taxon>Pezizomycotina</taxon>
        <taxon>Pezizomycetes</taxon>
        <taxon>Pezizales</taxon>
        <taxon>Ascodesmidaceae</taxon>
        <taxon>Ascodesmis</taxon>
    </lineage>
</organism>
<gene>
    <name evidence="1" type="ORF">EX30DRAFT_69150</name>
</gene>
<dbReference type="AlphaFoldDB" id="A0A4S2MU60"/>
<dbReference type="Proteomes" id="UP000298138">
    <property type="component" value="Unassembled WGS sequence"/>
</dbReference>
<name>A0A4S2MU60_9PEZI</name>